<proteinExistence type="predicted"/>
<evidence type="ECO:0000256" key="2">
    <source>
        <dbReference type="ARBA" id="ARBA00022525"/>
    </source>
</evidence>
<evidence type="ECO:0000256" key="3">
    <source>
        <dbReference type="ARBA" id="ARBA00022729"/>
    </source>
</evidence>
<feature type="signal peptide" evidence="5">
    <location>
        <begin position="1"/>
        <end position="31"/>
    </location>
</feature>
<gene>
    <name evidence="7" type="ORF">B0I31_105475</name>
</gene>
<accession>A0A2P8IAM8</accession>
<keyword evidence="2" id="KW-0964">Secreted</keyword>
<name>A0A2P8IAM8_SACCR</name>
<dbReference type="GO" id="GO:0005576">
    <property type="term" value="C:extracellular region"/>
    <property type="evidence" value="ECO:0007669"/>
    <property type="project" value="UniProtKB-SubCell"/>
</dbReference>
<keyword evidence="3 5" id="KW-0732">Signal</keyword>
<evidence type="ECO:0000256" key="4">
    <source>
        <dbReference type="SAM" id="MobiDB-lite"/>
    </source>
</evidence>
<protein>
    <submittedName>
        <fullName evidence="7">SdrD B-like protein</fullName>
    </submittedName>
</protein>
<dbReference type="PANTHER" id="PTHR23303">
    <property type="entry name" value="CARBOXYPEPTIDASE REGULATORY REGION-CONTAINING"/>
    <property type="match status" value="1"/>
</dbReference>
<keyword evidence="8" id="KW-1185">Reference proteome</keyword>
<feature type="chain" id="PRO_5039523265" evidence="5">
    <location>
        <begin position="32"/>
        <end position="537"/>
    </location>
</feature>
<comment type="caution">
    <text evidence="7">The sequence shown here is derived from an EMBL/GenBank/DDBJ whole genome shotgun (WGS) entry which is preliminary data.</text>
</comment>
<dbReference type="Proteomes" id="UP000241118">
    <property type="component" value="Unassembled WGS sequence"/>
</dbReference>
<comment type="subcellular location">
    <subcellularLocation>
        <location evidence="1">Secreted</location>
    </subcellularLocation>
</comment>
<dbReference type="InterPro" id="IPR013783">
    <property type="entry name" value="Ig-like_fold"/>
</dbReference>
<organism evidence="7 8">
    <name type="scientific">Saccharothrix carnea</name>
    <dbReference type="NCBI Taxonomy" id="1280637"/>
    <lineage>
        <taxon>Bacteria</taxon>
        <taxon>Bacillati</taxon>
        <taxon>Actinomycetota</taxon>
        <taxon>Actinomycetes</taxon>
        <taxon>Pseudonocardiales</taxon>
        <taxon>Pseudonocardiaceae</taxon>
        <taxon>Saccharothrix</taxon>
    </lineage>
</organism>
<evidence type="ECO:0000313" key="8">
    <source>
        <dbReference type="Proteomes" id="UP000241118"/>
    </source>
</evidence>
<dbReference type="SUPFAM" id="SSF117074">
    <property type="entry name" value="Hypothetical protein PA1324"/>
    <property type="match status" value="2"/>
</dbReference>
<reference evidence="7 8" key="1">
    <citation type="submission" date="2018-03" db="EMBL/GenBank/DDBJ databases">
        <title>Genomic Encyclopedia of Type Strains, Phase III (KMG-III): the genomes of soil and plant-associated and newly described type strains.</title>
        <authorList>
            <person name="Whitman W."/>
        </authorList>
    </citation>
    <scope>NUCLEOTIDE SEQUENCE [LARGE SCALE GENOMIC DNA]</scope>
    <source>
        <strain evidence="7 8">CGMCC 4.7097</strain>
    </source>
</reference>
<dbReference type="EMBL" id="PYAX01000005">
    <property type="protein sequence ID" value="PSL55512.1"/>
    <property type="molecule type" value="Genomic_DNA"/>
</dbReference>
<evidence type="ECO:0000313" key="7">
    <source>
        <dbReference type="EMBL" id="PSL55512.1"/>
    </source>
</evidence>
<evidence type="ECO:0000256" key="5">
    <source>
        <dbReference type="SAM" id="SignalP"/>
    </source>
</evidence>
<evidence type="ECO:0000256" key="1">
    <source>
        <dbReference type="ARBA" id="ARBA00004613"/>
    </source>
</evidence>
<dbReference type="InterPro" id="IPR033764">
    <property type="entry name" value="Sdr_B"/>
</dbReference>
<feature type="region of interest" description="Disordered" evidence="4">
    <location>
        <begin position="36"/>
        <end position="82"/>
    </location>
</feature>
<dbReference type="Pfam" id="PF17210">
    <property type="entry name" value="SdrD_B"/>
    <property type="match status" value="1"/>
</dbReference>
<feature type="domain" description="SD-repeat containing protein B" evidence="6">
    <location>
        <begin position="212"/>
        <end position="283"/>
    </location>
</feature>
<evidence type="ECO:0000259" key="6">
    <source>
        <dbReference type="Pfam" id="PF17210"/>
    </source>
</evidence>
<sequence>MTLSKRVATRRSLAVVATLAITATLSAAAHAQQTGTPPVATAGAAQPVPSSTTAPPVVTTPTSAHTGAAQAAAAQPAAPTATSPTASAARLSISATVAAGPFLVGEQVPVEVRIANTGDTEAVGVKANAYTVSGSTFSVQYSDWGDFALGPGPGATLPAGQERVLTVRGDTWQWSGAPVVRFTLVQGNTTGAYSDLSIPLRNPGSAEDTLAGLVYGDRNGNGAPDAGEQLPGVHVNADAYDASGELDLHATTDADGRFRFAGLPVQVYTLRITDEPDGWVVEPSYSRVAVDGSGSAANLVLRGERPLTDQLSVTMRFTRDVYQVGDRADIVVTLTNSGTTDLVGIKAGCDRSGGEGPELRDVALGDLGWHAAGVTVPAGQSLAVTVSGSVSAETAEYGAVGYPCDFGPGADGIDGRPRAYALAKVPGPAVTVRMAFYHDRDHDRTGDADEMIGGLAMDLTDAITGRIVAQGRTDAQGHVRFDNVPSGPYKVRFRGSWRYLGGEGFIVFAGTCGNCQAESWSPLVPGPDLTNVRRAGG</sequence>
<dbReference type="Gene3D" id="2.60.40.10">
    <property type="entry name" value="Immunoglobulins"/>
    <property type="match status" value="2"/>
</dbReference>
<dbReference type="OrthoDB" id="3694469at2"/>
<dbReference type="AlphaFoldDB" id="A0A2P8IAM8"/>
<dbReference type="GO" id="GO:0005975">
    <property type="term" value="P:carbohydrate metabolic process"/>
    <property type="evidence" value="ECO:0007669"/>
    <property type="project" value="UniProtKB-ARBA"/>
</dbReference>
<dbReference type="RefSeq" id="WP_146173871.1">
    <property type="nucleotide sequence ID" value="NZ_PYAX01000005.1"/>
</dbReference>
<dbReference type="InterPro" id="IPR051417">
    <property type="entry name" value="SDr/BOS_complex"/>
</dbReference>